<dbReference type="PANTHER" id="PTHR24348:SF22">
    <property type="entry name" value="NON-SPECIFIC SERINE_THREONINE PROTEIN KINASE"/>
    <property type="match status" value="1"/>
</dbReference>
<evidence type="ECO:0000256" key="3">
    <source>
        <dbReference type="ARBA" id="ARBA00022777"/>
    </source>
</evidence>
<dbReference type="InterPro" id="IPR017441">
    <property type="entry name" value="Protein_kinase_ATP_BS"/>
</dbReference>
<dbReference type="InterPro" id="IPR011009">
    <property type="entry name" value="Kinase-like_dom_sf"/>
</dbReference>
<accession>A0ABR2L2C4</accession>
<gene>
    <name evidence="8" type="ORF">M9Y10_015460</name>
</gene>
<feature type="binding site" evidence="5">
    <location>
        <position position="56"/>
    </location>
    <ligand>
        <name>ATP</name>
        <dbReference type="ChEBI" id="CHEBI:30616"/>
    </ligand>
</feature>
<keyword evidence="1" id="KW-0808">Transferase</keyword>
<dbReference type="Gene3D" id="1.10.510.10">
    <property type="entry name" value="Transferase(Phosphotransferase) domain 1"/>
    <property type="match status" value="1"/>
</dbReference>
<dbReference type="InterPro" id="IPR000719">
    <property type="entry name" value="Prot_kinase_dom"/>
</dbReference>
<evidence type="ECO:0000259" key="7">
    <source>
        <dbReference type="PROSITE" id="PS50011"/>
    </source>
</evidence>
<comment type="similarity">
    <text evidence="6">Belongs to the protein kinase superfamily.</text>
</comment>
<protein>
    <recommendedName>
        <fullName evidence="7">Protein kinase domain-containing protein</fullName>
    </recommendedName>
</protein>
<evidence type="ECO:0000256" key="4">
    <source>
        <dbReference type="ARBA" id="ARBA00022840"/>
    </source>
</evidence>
<dbReference type="EMBL" id="JAPFFF010000002">
    <property type="protein sequence ID" value="KAK8897504.1"/>
    <property type="molecule type" value="Genomic_DNA"/>
</dbReference>
<dbReference type="Proteomes" id="UP001470230">
    <property type="component" value="Unassembled WGS sequence"/>
</dbReference>
<keyword evidence="4 5" id="KW-0067">ATP-binding</keyword>
<reference evidence="8 9" key="1">
    <citation type="submission" date="2024-04" db="EMBL/GenBank/DDBJ databases">
        <title>Tritrichomonas musculus Genome.</title>
        <authorList>
            <person name="Alves-Ferreira E."/>
            <person name="Grigg M."/>
            <person name="Lorenzi H."/>
            <person name="Galac M."/>
        </authorList>
    </citation>
    <scope>NUCLEOTIDE SEQUENCE [LARGE SCALE GENOMIC DNA]</scope>
    <source>
        <strain evidence="8 9">EAF2021</strain>
    </source>
</reference>
<evidence type="ECO:0000313" key="8">
    <source>
        <dbReference type="EMBL" id="KAK8897504.1"/>
    </source>
</evidence>
<evidence type="ECO:0000256" key="5">
    <source>
        <dbReference type="PROSITE-ProRule" id="PRU10141"/>
    </source>
</evidence>
<dbReference type="PROSITE" id="PS00107">
    <property type="entry name" value="PROTEIN_KINASE_ATP"/>
    <property type="match status" value="1"/>
</dbReference>
<dbReference type="SUPFAM" id="SSF56112">
    <property type="entry name" value="Protein kinase-like (PK-like)"/>
    <property type="match status" value="1"/>
</dbReference>
<comment type="caution">
    <text evidence="8">The sequence shown here is derived from an EMBL/GenBank/DDBJ whole genome shotgun (WGS) entry which is preliminary data.</text>
</comment>
<dbReference type="PROSITE" id="PS00108">
    <property type="entry name" value="PROTEIN_KINASE_ST"/>
    <property type="match status" value="1"/>
</dbReference>
<proteinExistence type="inferred from homology"/>
<evidence type="ECO:0000256" key="6">
    <source>
        <dbReference type="RuleBase" id="RU000304"/>
    </source>
</evidence>
<keyword evidence="6" id="KW-0723">Serine/threonine-protein kinase</keyword>
<name>A0ABR2L2C4_9EUKA</name>
<evidence type="ECO:0000313" key="9">
    <source>
        <dbReference type="Proteomes" id="UP001470230"/>
    </source>
</evidence>
<dbReference type="SMART" id="SM00220">
    <property type="entry name" value="S_TKc"/>
    <property type="match status" value="1"/>
</dbReference>
<dbReference type="PANTHER" id="PTHR24348">
    <property type="entry name" value="SERINE/THREONINE-PROTEIN KINASE UNC-51-RELATED"/>
    <property type="match status" value="1"/>
</dbReference>
<evidence type="ECO:0000256" key="1">
    <source>
        <dbReference type="ARBA" id="ARBA00022679"/>
    </source>
</evidence>
<dbReference type="Pfam" id="PF00069">
    <property type="entry name" value="Pkinase"/>
    <property type="match status" value="1"/>
</dbReference>
<keyword evidence="3" id="KW-0418">Kinase</keyword>
<keyword evidence="9" id="KW-1185">Reference proteome</keyword>
<dbReference type="InterPro" id="IPR008271">
    <property type="entry name" value="Ser/Thr_kinase_AS"/>
</dbReference>
<feature type="domain" description="Protein kinase" evidence="7">
    <location>
        <begin position="22"/>
        <end position="277"/>
    </location>
</feature>
<evidence type="ECO:0000256" key="2">
    <source>
        <dbReference type="ARBA" id="ARBA00022741"/>
    </source>
</evidence>
<dbReference type="PROSITE" id="PS50011">
    <property type="entry name" value="PROTEIN_KINASE_DOM"/>
    <property type="match status" value="1"/>
</dbReference>
<organism evidence="8 9">
    <name type="scientific">Tritrichomonas musculus</name>
    <dbReference type="NCBI Taxonomy" id="1915356"/>
    <lineage>
        <taxon>Eukaryota</taxon>
        <taxon>Metamonada</taxon>
        <taxon>Parabasalia</taxon>
        <taxon>Tritrichomonadida</taxon>
        <taxon>Tritrichomonadidae</taxon>
        <taxon>Tritrichomonas</taxon>
    </lineage>
</organism>
<dbReference type="InterPro" id="IPR045269">
    <property type="entry name" value="Atg1-like"/>
</dbReference>
<sequence>MMLRTETDDGYMISIPYSFHGYSYVDILGTGCTSVVFLFQEHISGQLFSAKIIPKKYIEKKNLYKQINTEITVLREVDHPNIVKFHDCFEYTNVNNDSYVVIVTEYCENGDLFSYTNEYGFKDELQKKKIIKQFLEAVKYLHKKGIAHGDLKPENILLDSDLNAKLADFGFTKTNEIAGDEAKSGTLYYAAPELFVRGEYNTLKADIWSIGITLYCLTQSSFPFRKGNKREIVDQIASQKIRLAKSTPIALRKVVEKCATKAEDRPSIDELMEDEYFHLIEKQSNCL</sequence>
<keyword evidence="2 5" id="KW-0547">Nucleotide-binding</keyword>